<dbReference type="KEGG" id="prv:G7070_04390"/>
<accession>A0A6G7Y4Q5</accession>
<dbReference type="Proteomes" id="UP000501058">
    <property type="component" value="Chromosome"/>
</dbReference>
<dbReference type="AlphaFoldDB" id="A0A6G7Y4Q5"/>
<evidence type="ECO:0000313" key="1">
    <source>
        <dbReference type="EMBL" id="QIK71646.1"/>
    </source>
</evidence>
<dbReference type="Pfam" id="PF07302">
    <property type="entry name" value="AroM"/>
    <property type="match status" value="1"/>
</dbReference>
<organism evidence="1 2">
    <name type="scientific">Propioniciclava coleopterorum</name>
    <dbReference type="NCBI Taxonomy" id="2714937"/>
    <lineage>
        <taxon>Bacteria</taxon>
        <taxon>Bacillati</taxon>
        <taxon>Actinomycetota</taxon>
        <taxon>Actinomycetes</taxon>
        <taxon>Propionibacteriales</taxon>
        <taxon>Propionibacteriaceae</taxon>
        <taxon>Propioniciclava</taxon>
    </lineage>
</organism>
<name>A0A6G7Y4Q5_9ACTN</name>
<dbReference type="InterPro" id="IPR010843">
    <property type="entry name" value="Uncharacterised_AroM"/>
</dbReference>
<evidence type="ECO:0000313" key="2">
    <source>
        <dbReference type="Proteomes" id="UP000501058"/>
    </source>
</evidence>
<sequence>MKLSLVTIGQSPRVDITAELDGYLPTGVEIIEFGALDHLDEAGIAAIAPRAREGHLTSRLRDGGSAVFGHGHTVPLVQRAIRSGEDAGADATVLLCAGDFPGVVHDKPLFLSERLSHDGVRGLLSGLGAGRLGVVRPLPEQLDAGYAHWGRSLGRFPAAMAAASPYTDSLETIAAASAKVADRVDLVVLDCMGFGEDARRAAAEASGVPVVTVRGVALRLLSSLL</sequence>
<protein>
    <submittedName>
        <fullName evidence="1">AroM family protein</fullName>
    </submittedName>
</protein>
<keyword evidence="2" id="KW-1185">Reference proteome</keyword>
<dbReference type="EMBL" id="CP049865">
    <property type="protein sequence ID" value="QIK71646.1"/>
    <property type="molecule type" value="Genomic_DNA"/>
</dbReference>
<gene>
    <name evidence="1" type="ORF">G7070_04390</name>
</gene>
<proteinExistence type="predicted"/>
<dbReference type="RefSeq" id="WP_166232252.1">
    <property type="nucleotide sequence ID" value="NZ_CP049865.1"/>
</dbReference>
<reference evidence="1 2" key="1">
    <citation type="submission" date="2020-03" db="EMBL/GenBank/DDBJ databases">
        <title>Propioniciclava sp. nov., isolated from Hydrophilus acuminatus.</title>
        <authorList>
            <person name="Hyun D.-W."/>
            <person name="Bae J.-W."/>
        </authorList>
    </citation>
    <scope>NUCLEOTIDE SEQUENCE [LARGE SCALE GENOMIC DNA]</scope>
    <source>
        <strain evidence="1 2">HDW11</strain>
    </source>
</reference>